<dbReference type="GO" id="GO:0043565">
    <property type="term" value="F:sequence-specific DNA binding"/>
    <property type="evidence" value="ECO:0007669"/>
    <property type="project" value="InterPro"/>
</dbReference>
<keyword evidence="3" id="KW-0804">Transcription</keyword>
<dbReference type="InterPro" id="IPR019885">
    <property type="entry name" value="Tscrpt_reg_HTH_AsnC-type_CS"/>
</dbReference>
<keyword evidence="1" id="KW-0805">Transcription regulation</keyword>
<dbReference type="InterPro" id="IPR019887">
    <property type="entry name" value="Tscrpt_reg_AsnC/Lrp_C"/>
</dbReference>
<dbReference type="SUPFAM" id="SSF46785">
    <property type="entry name" value="Winged helix' DNA-binding domain"/>
    <property type="match status" value="1"/>
</dbReference>
<dbReference type="PANTHER" id="PTHR30154">
    <property type="entry name" value="LEUCINE-RESPONSIVE REGULATORY PROTEIN"/>
    <property type="match status" value="1"/>
</dbReference>
<dbReference type="PROSITE" id="PS00519">
    <property type="entry name" value="HTH_ASNC_1"/>
    <property type="match status" value="1"/>
</dbReference>
<dbReference type="InterPro" id="IPR000485">
    <property type="entry name" value="AsnC-type_HTH_dom"/>
</dbReference>
<keyword evidence="2" id="KW-0238">DNA-binding</keyword>
<dbReference type="InterPro" id="IPR019888">
    <property type="entry name" value="Tscrpt_reg_AsnC-like"/>
</dbReference>
<dbReference type="Pfam" id="PF01037">
    <property type="entry name" value="AsnC_trans_reg"/>
    <property type="match status" value="1"/>
</dbReference>
<dbReference type="EMBL" id="UINC01001482">
    <property type="protein sequence ID" value="SUZ81807.1"/>
    <property type="molecule type" value="Genomic_DNA"/>
</dbReference>
<dbReference type="SMART" id="SM00344">
    <property type="entry name" value="HTH_ASNC"/>
    <property type="match status" value="1"/>
</dbReference>
<dbReference type="InterPro" id="IPR011991">
    <property type="entry name" value="ArsR-like_HTH"/>
</dbReference>
<feature type="domain" description="HTH asnC-type" evidence="4">
    <location>
        <begin position="3"/>
        <end position="64"/>
    </location>
</feature>
<dbReference type="PROSITE" id="PS50956">
    <property type="entry name" value="HTH_ASNC_2"/>
    <property type="match status" value="1"/>
</dbReference>
<dbReference type="Pfam" id="PF13412">
    <property type="entry name" value="HTH_24"/>
    <property type="match status" value="1"/>
</dbReference>
<gene>
    <name evidence="5" type="ORF">METZ01_LOCUS34661</name>
</gene>
<dbReference type="PANTHER" id="PTHR30154:SF34">
    <property type="entry name" value="TRANSCRIPTIONAL REGULATOR AZLB"/>
    <property type="match status" value="1"/>
</dbReference>
<name>A0A381QVL0_9ZZZZ</name>
<evidence type="ECO:0000259" key="4">
    <source>
        <dbReference type="PROSITE" id="PS50956"/>
    </source>
</evidence>
<dbReference type="InterPro" id="IPR036388">
    <property type="entry name" value="WH-like_DNA-bd_sf"/>
</dbReference>
<evidence type="ECO:0000256" key="3">
    <source>
        <dbReference type="ARBA" id="ARBA00023163"/>
    </source>
</evidence>
<reference evidence="5" key="1">
    <citation type="submission" date="2018-05" db="EMBL/GenBank/DDBJ databases">
        <authorList>
            <person name="Lanie J.A."/>
            <person name="Ng W.-L."/>
            <person name="Kazmierczak K.M."/>
            <person name="Andrzejewski T.M."/>
            <person name="Davidsen T.M."/>
            <person name="Wayne K.J."/>
            <person name="Tettelin H."/>
            <person name="Glass J.I."/>
            <person name="Rusch D."/>
            <person name="Podicherti R."/>
            <person name="Tsui H.-C.T."/>
            <person name="Winkler M.E."/>
        </authorList>
    </citation>
    <scope>NUCLEOTIDE SEQUENCE</scope>
</reference>
<dbReference type="InterPro" id="IPR011008">
    <property type="entry name" value="Dimeric_a/b-barrel"/>
</dbReference>
<organism evidence="5">
    <name type="scientific">marine metagenome</name>
    <dbReference type="NCBI Taxonomy" id="408172"/>
    <lineage>
        <taxon>unclassified sequences</taxon>
        <taxon>metagenomes</taxon>
        <taxon>ecological metagenomes</taxon>
    </lineage>
</organism>
<protein>
    <recommendedName>
        <fullName evidence="4">HTH asnC-type domain-containing protein</fullName>
    </recommendedName>
</protein>
<evidence type="ECO:0000256" key="2">
    <source>
        <dbReference type="ARBA" id="ARBA00023125"/>
    </source>
</evidence>
<dbReference type="CDD" id="cd00090">
    <property type="entry name" value="HTH_ARSR"/>
    <property type="match status" value="1"/>
</dbReference>
<dbReference type="GO" id="GO:0005829">
    <property type="term" value="C:cytosol"/>
    <property type="evidence" value="ECO:0007669"/>
    <property type="project" value="TreeGrafter"/>
</dbReference>
<accession>A0A381QVL0</accession>
<dbReference type="GO" id="GO:0043200">
    <property type="term" value="P:response to amino acid"/>
    <property type="evidence" value="ECO:0007669"/>
    <property type="project" value="TreeGrafter"/>
</dbReference>
<evidence type="ECO:0000256" key="1">
    <source>
        <dbReference type="ARBA" id="ARBA00023015"/>
    </source>
</evidence>
<dbReference type="Gene3D" id="1.10.10.10">
    <property type="entry name" value="Winged helix-like DNA-binding domain superfamily/Winged helix DNA-binding domain"/>
    <property type="match status" value="1"/>
</dbReference>
<evidence type="ECO:0000313" key="5">
    <source>
        <dbReference type="EMBL" id="SUZ81807.1"/>
    </source>
</evidence>
<proteinExistence type="predicted"/>
<dbReference type="AlphaFoldDB" id="A0A381QVL0"/>
<dbReference type="SUPFAM" id="SSF54909">
    <property type="entry name" value="Dimeric alpha+beta barrel"/>
    <property type="match status" value="1"/>
</dbReference>
<sequence>MILDKLDKRILQQLQSNGAITNLELADKIGLSPTPCARRVKQLEEVGIIEHQVTLLNASKLGLKLTALIQISMDRHTPDRFEVFEGKVKSYPEVIECLLITGQSADYQLKVVVPDMEYYQEFLLDKITRIEGVSDVHSSFMLREVVNSTELPLNHIKQK</sequence>
<dbReference type="Gene3D" id="3.30.70.920">
    <property type="match status" value="1"/>
</dbReference>
<dbReference type="PRINTS" id="PR00033">
    <property type="entry name" value="HTHASNC"/>
</dbReference>
<dbReference type="InterPro" id="IPR036390">
    <property type="entry name" value="WH_DNA-bd_sf"/>
</dbReference>